<name>A0ABP6RIG0_9PSEU</name>
<dbReference type="Pfam" id="PF00582">
    <property type="entry name" value="Usp"/>
    <property type="match status" value="1"/>
</dbReference>
<evidence type="ECO:0000313" key="3">
    <source>
        <dbReference type="EMBL" id="GAA3354177.1"/>
    </source>
</evidence>
<dbReference type="EMBL" id="BAAAYK010000030">
    <property type="protein sequence ID" value="GAA3354177.1"/>
    <property type="molecule type" value="Genomic_DNA"/>
</dbReference>
<protein>
    <recommendedName>
        <fullName evidence="2">UspA domain-containing protein</fullName>
    </recommendedName>
</protein>
<accession>A0ABP6RIG0</accession>
<dbReference type="Gene3D" id="3.40.50.620">
    <property type="entry name" value="HUPs"/>
    <property type="match status" value="1"/>
</dbReference>
<dbReference type="InterPro" id="IPR006016">
    <property type="entry name" value="UspA"/>
</dbReference>
<proteinExistence type="predicted"/>
<feature type="compositionally biased region" description="Gly residues" evidence="1">
    <location>
        <begin position="52"/>
        <end position="63"/>
    </location>
</feature>
<organism evidence="3 4">
    <name type="scientific">Saccharopolyspora gregorii</name>
    <dbReference type="NCBI Taxonomy" id="33914"/>
    <lineage>
        <taxon>Bacteria</taxon>
        <taxon>Bacillati</taxon>
        <taxon>Actinomycetota</taxon>
        <taxon>Actinomycetes</taxon>
        <taxon>Pseudonocardiales</taxon>
        <taxon>Pseudonocardiaceae</taxon>
        <taxon>Saccharopolyspora</taxon>
    </lineage>
</organism>
<reference evidence="4" key="1">
    <citation type="journal article" date="2019" name="Int. J. Syst. Evol. Microbiol.">
        <title>The Global Catalogue of Microorganisms (GCM) 10K type strain sequencing project: providing services to taxonomists for standard genome sequencing and annotation.</title>
        <authorList>
            <consortium name="The Broad Institute Genomics Platform"/>
            <consortium name="The Broad Institute Genome Sequencing Center for Infectious Disease"/>
            <person name="Wu L."/>
            <person name="Ma J."/>
        </authorList>
    </citation>
    <scope>NUCLEOTIDE SEQUENCE [LARGE SCALE GENOMIC DNA]</scope>
    <source>
        <strain evidence="4">JCM 9687</strain>
    </source>
</reference>
<evidence type="ECO:0000313" key="4">
    <source>
        <dbReference type="Proteomes" id="UP001500483"/>
    </source>
</evidence>
<feature type="region of interest" description="Disordered" evidence="1">
    <location>
        <begin position="42"/>
        <end position="93"/>
    </location>
</feature>
<keyword evidence="4" id="KW-1185">Reference proteome</keyword>
<dbReference type="Proteomes" id="UP001500483">
    <property type="component" value="Unassembled WGS sequence"/>
</dbReference>
<evidence type="ECO:0000256" key="1">
    <source>
        <dbReference type="SAM" id="MobiDB-lite"/>
    </source>
</evidence>
<sequence>MVGHRGRGGFAGLLLGSVAEQCVRHAACPVLVVRRPSDEVLRHLPRADGASPRGGGGGRGEGAAGRTKINGEKHRARAIPRMTAGPSPVPTAGAPERWCSRSILLCRTVFAPRERWTAPEVSSRARHLGP</sequence>
<dbReference type="SUPFAM" id="SSF52402">
    <property type="entry name" value="Adenine nucleotide alpha hydrolases-like"/>
    <property type="match status" value="1"/>
</dbReference>
<dbReference type="InterPro" id="IPR014729">
    <property type="entry name" value="Rossmann-like_a/b/a_fold"/>
</dbReference>
<gene>
    <name evidence="3" type="ORF">GCM10020366_10000</name>
</gene>
<feature type="domain" description="UspA" evidence="2">
    <location>
        <begin position="2"/>
        <end position="34"/>
    </location>
</feature>
<evidence type="ECO:0000259" key="2">
    <source>
        <dbReference type="Pfam" id="PF00582"/>
    </source>
</evidence>
<comment type="caution">
    <text evidence="3">The sequence shown here is derived from an EMBL/GenBank/DDBJ whole genome shotgun (WGS) entry which is preliminary data.</text>
</comment>